<protein>
    <submittedName>
        <fullName evidence="7">Putative glycerate dehydrogenase</fullName>
    </submittedName>
</protein>
<evidence type="ECO:0000256" key="2">
    <source>
        <dbReference type="ARBA" id="ARBA00023002"/>
    </source>
</evidence>
<name>W7BCW4_9LIST</name>
<dbReference type="GO" id="GO:0051287">
    <property type="term" value="F:NAD binding"/>
    <property type="evidence" value="ECO:0007669"/>
    <property type="project" value="InterPro"/>
</dbReference>
<feature type="domain" description="D-isomer specific 2-hydroxyacid dehydrogenase catalytic" evidence="5">
    <location>
        <begin position="37"/>
        <end position="331"/>
    </location>
</feature>
<dbReference type="AlphaFoldDB" id="W7BCW4"/>
<feature type="domain" description="D-isomer specific 2-hydroxyacid dehydrogenase NAD-binding" evidence="6">
    <location>
        <begin position="125"/>
        <end position="299"/>
    </location>
</feature>
<dbReference type="EMBL" id="AODD01000021">
    <property type="protein sequence ID" value="EUJ22620.1"/>
    <property type="molecule type" value="Genomic_DNA"/>
</dbReference>
<keyword evidence="3" id="KW-0520">NAD</keyword>
<evidence type="ECO:0000256" key="3">
    <source>
        <dbReference type="ARBA" id="ARBA00023027"/>
    </source>
</evidence>
<evidence type="ECO:0000256" key="4">
    <source>
        <dbReference type="RuleBase" id="RU003719"/>
    </source>
</evidence>
<comment type="caution">
    <text evidence="7">The sequence shown here is derived from an EMBL/GenBank/DDBJ whole genome shotgun (WGS) entry which is preliminary data.</text>
</comment>
<dbReference type="CDD" id="cd05300">
    <property type="entry name" value="2-Hacid_dh_1"/>
    <property type="match status" value="1"/>
</dbReference>
<evidence type="ECO:0000256" key="1">
    <source>
        <dbReference type="ARBA" id="ARBA00005854"/>
    </source>
</evidence>
<evidence type="ECO:0000313" key="7">
    <source>
        <dbReference type="EMBL" id="EUJ22620.1"/>
    </source>
</evidence>
<evidence type="ECO:0000259" key="5">
    <source>
        <dbReference type="Pfam" id="PF00389"/>
    </source>
</evidence>
<dbReference type="Proteomes" id="UP000019253">
    <property type="component" value="Unassembled WGS sequence"/>
</dbReference>
<reference evidence="7 8" key="1">
    <citation type="journal article" date="2014" name="Int. J. Syst. Evol. Microbiol.">
        <title>Listeria floridensis sp. nov., Listeria aquatica sp. nov., Listeria cornellensis sp. nov., Listeria riparia sp. nov. and Listeria grandensis sp. nov., from agricultural and natural environments.</title>
        <authorList>
            <person name="den Bakker H.C."/>
            <person name="Warchocki S."/>
            <person name="Wright E.M."/>
            <person name="Allred A.F."/>
            <person name="Ahlstrom C."/>
            <person name="Manuel C.S."/>
            <person name="Stasiewicz M.J."/>
            <person name="Burrell A."/>
            <person name="Roof S."/>
            <person name="Strawn L."/>
            <person name="Fortes E.D."/>
            <person name="Nightingale K.K."/>
            <person name="Kephart D."/>
            <person name="Wiedmann M."/>
        </authorList>
    </citation>
    <scope>NUCLEOTIDE SEQUENCE [LARGE SCALE GENOMIC DNA]</scope>
    <source>
        <strain evidence="8">FSL F6-971</strain>
    </source>
</reference>
<dbReference type="SUPFAM" id="SSF52283">
    <property type="entry name" value="Formate/glycerate dehydrogenase catalytic domain-like"/>
    <property type="match status" value="1"/>
</dbReference>
<keyword evidence="8" id="KW-1185">Reference proteome</keyword>
<gene>
    <name evidence="7" type="ORF">PGRAN_12674</name>
</gene>
<dbReference type="InterPro" id="IPR006140">
    <property type="entry name" value="D-isomer_DH_NAD-bd"/>
</dbReference>
<dbReference type="GO" id="GO:0016616">
    <property type="term" value="F:oxidoreductase activity, acting on the CH-OH group of donors, NAD or NADP as acceptor"/>
    <property type="evidence" value="ECO:0007669"/>
    <property type="project" value="InterPro"/>
</dbReference>
<dbReference type="STRING" id="1265819.PGRAN_12674"/>
<evidence type="ECO:0000313" key="8">
    <source>
        <dbReference type="Proteomes" id="UP000019253"/>
    </source>
</evidence>
<dbReference type="RefSeq" id="WP_241433345.1">
    <property type="nucleotide sequence ID" value="NZ_AODD01000021.1"/>
</dbReference>
<dbReference type="PANTHER" id="PTHR43333:SF1">
    <property type="entry name" value="D-ISOMER SPECIFIC 2-HYDROXYACID DEHYDROGENASE NAD-BINDING DOMAIN-CONTAINING PROTEIN"/>
    <property type="match status" value="1"/>
</dbReference>
<dbReference type="Pfam" id="PF00389">
    <property type="entry name" value="2-Hacid_dh"/>
    <property type="match status" value="1"/>
</dbReference>
<accession>W7BCW4</accession>
<keyword evidence="2 4" id="KW-0560">Oxidoreductase</keyword>
<sequence>MFPKQKEAKMKGTTREESEVIFLEILFTMPIPDDLKKQQQEAFPNHNYYYTEDLETYPQIVSIDCLVTYGSDVTDAIIEEARALRWLMVFSAGIEELPHEKLQEQEILVTNVRGIHAIPMAEFTIAYMLSHVKRLANFSVKQSKHNWERDKEISELAEKIILIAGTGAIGSQIARFAKAFQMQTIGVNTTGNSVELFDRVVSIEEMHTALPDAEFVVSILPETPQTKGIYKFKHFETMKKSAVFINIGRGSAISEEVLLEVATKQPIAHLYLDVTPQEPLPSDHVLWTFPNITITPHVSAHSPKYLYRSFEIWLENVGRFQKEESLLNTINLNRGY</sequence>
<dbReference type="SUPFAM" id="SSF51735">
    <property type="entry name" value="NAD(P)-binding Rossmann-fold domains"/>
    <property type="match status" value="1"/>
</dbReference>
<dbReference type="Gene3D" id="3.40.50.720">
    <property type="entry name" value="NAD(P)-binding Rossmann-like Domain"/>
    <property type="match status" value="2"/>
</dbReference>
<organism evidence="7 8">
    <name type="scientific">Listeria grandensis FSL F6-0971</name>
    <dbReference type="NCBI Taxonomy" id="1265819"/>
    <lineage>
        <taxon>Bacteria</taxon>
        <taxon>Bacillati</taxon>
        <taxon>Bacillota</taxon>
        <taxon>Bacilli</taxon>
        <taxon>Bacillales</taxon>
        <taxon>Listeriaceae</taxon>
        <taxon>Listeria</taxon>
    </lineage>
</organism>
<dbReference type="InterPro" id="IPR036291">
    <property type="entry name" value="NAD(P)-bd_dom_sf"/>
</dbReference>
<dbReference type="PATRIC" id="fig|1265819.5.peg.2527"/>
<evidence type="ECO:0000259" key="6">
    <source>
        <dbReference type="Pfam" id="PF02826"/>
    </source>
</evidence>
<dbReference type="Pfam" id="PF02826">
    <property type="entry name" value="2-Hacid_dh_C"/>
    <property type="match status" value="1"/>
</dbReference>
<dbReference type="InterPro" id="IPR006139">
    <property type="entry name" value="D-isomer_2_OHA_DH_cat_dom"/>
</dbReference>
<dbReference type="PANTHER" id="PTHR43333">
    <property type="entry name" value="2-HACID_DH_C DOMAIN-CONTAINING PROTEIN"/>
    <property type="match status" value="1"/>
</dbReference>
<comment type="similarity">
    <text evidence="1 4">Belongs to the D-isomer specific 2-hydroxyacid dehydrogenase family.</text>
</comment>
<proteinExistence type="inferred from homology"/>